<evidence type="ECO:0000256" key="2">
    <source>
        <dbReference type="ARBA" id="ARBA00008138"/>
    </source>
</evidence>
<dbReference type="SUPFAM" id="SSF53335">
    <property type="entry name" value="S-adenosyl-L-methionine-dependent methyltransferases"/>
    <property type="match status" value="1"/>
</dbReference>
<evidence type="ECO:0000256" key="4">
    <source>
        <dbReference type="ARBA" id="ARBA00022679"/>
    </source>
</evidence>
<dbReference type="GO" id="GO:0008168">
    <property type="term" value="F:methyltransferase activity"/>
    <property type="evidence" value="ECO:0007669"/>
    <property type="project" value="UniProtKB-UniRule"/>
</dbReference>
<dbReference type="InterPro" id="IPR029063">
    <property type="entry name" value="SAM-dependent_MTases_sf"/>
</dbReference>
<gene>
    <name evidence="7" type="ORF">VV02_01380</name>
</gene>
<comment type="similarity">
    <text evidence="2 6">Belongs to the UPF0677 family.</text>
</comment>
<dbReference type="InterPro" id="IPR007213">
    <property type="entry name" value="Ppm1/Ppm2/Tcmp"/>
</dbReference>
<dbReference type="InterPro" id="IPR011610">
    <property type="entry name" value="SAM_mthyl_Trfase_ML2640-like"/>
</dbReference>
<comment type="function">
    <text evidence="1 6">Exhibits S-adenosyl-L-methionine-dependent methyltransferase activity.</text>
</comment>
<dbReference type="PANTHER" id="PTHR43619:SF2">
    <property type="entry name" value="S-ADENOSYL-L-METHIONINE-DEPENDENT METHYLTRANSFERASES SUPERFAMILY PROTEIN"/>
    <property type="match status" value="1"/>
</dbReference>
<proteinExistence type="inferred from homology"/>
<evidence type="ECO:0000313" key="7">
    <source>
        <dbReference type="EMBL" id="AKU14834.1"/>
    </source>
</evidence>
<dbReference type="PATRIC" id="fig|571913.6.peg.284"/>
<dbReference type="Gene3D" id="3.40.50.150">
    <property type="entry name" value="Vaccinia Virus protein VP39"/>
    <property type="match status" value="1"/>
</dbReference>
<reference evidence="7 8" key="1">
    <citation type="submission" date="2015-03" db="EMBL/GenBank/DDBJ databases">
        <title>Luteipulveratus halotolerans sp. nov., a novel actinobacterium (Dermacoccaceae) from Sarawak, Malaysia.</title>
        <authorList>
            <person name="Juboi H."/>
            <person name="Basik A."/>
            <person name="Shamsul S.S."/>
            <person name="Arnold P."/>
            <person name="Schmitt E.K."/>
            <person name="Sanglier J.-J."/>
            <person name="Yeo T."/>
        </authorList>
    </citation>
    <scope>NUCLEOTIDE SEQUENCE [LARGE SCALE GENOMIC DNA]</scope>
    <source>
        <strain evidence="7 8">MN07-A0370</strain>
    </source>
</reference>
<accession>A0A0K1JDP9</accession>
<dbReference type="STRING" id="571913.VV02_01380"/>
<dbReference type="EMBL" id="CP011112">
    <property type="protein sequence ID" value="AKU14834.1"/>
    <property type="molecule type" value="Genomic_DNA"/>
</dbReference>
<dbReference type="Proteomes" id="UP000066480">
    <property type="component" value="Chromosome"/>
</dbReference>
<dbReference type="NCBIfam" id="TIGR00027">
    <property type="entry name" value="mthyl_TIGR00027"/>
    <property type="match status" value="1"/>
</dbReference>
<keyword evidence="4" id="KW-0808">Transferase</keyword>
<dbReference type="RefSeq" id="WP_052589376.1">
    <property type="nucleotide sequence ID" value="NZ_CP011112.1"/>
</dbReference>
<sequence>MDGTGPSRTAWSAAVHRATHQVLESGTIFADPLAVTILGDAAALDDPRSADRSRMRLFIAARHGIGARVVDRAVAAGTTQVVILGAGLDTTAYRPVAPPRVFEVDHPSTQEWKQAQLAQVGLEPTSDVAYVGVDFERESFLERLIASGYDASLPAVYLWLGVVPYLTASAIAETLSVVGGLPGAELVLDYAAPREHLDDADAQARDRAISKVEAIGEPWLSFFTPPQMRDLLNDNGFGEIDDLTARQAIDRVLGREEIPEQRSAGHIVHARR</sequence>
<keyword evidence="5 6" id="KW-0949">S-adenosyl-L-methionine</keyword>
<dbReference type="AlphaFoldDB" id="A0A0K1JDP9"/>
<evidence type="ECO:0000256" key="6">
    <source>
        <dbReference type="RuleBase" id="RU362030"/>
    </source>
</evidence>
<dbReference type="PANTHER" id="PTHR43619">
    <property type="entry name" value="S-ADENOSYL-L-METHIONINE-DEPENDENT METHYLTRANSFERASE YKTD-RELATED"/>
    <property type="match status" value="1"/>
</dbReference>
<name>A0A0K1JDP9_9MICO</name>
<keyword evidence="3 6" id="KW-0489">Methyltransferase</keyword>
<dbReference type="Pfam" id="PF04072">
    <property type="entry name" value="LCM"/>
    <property type="match status" value="1"/>
</dbReference>
<evidence type="ECO:0000256" key="1">
    <source>
        <dbReference type="ARBA" id="ARBA00003907"/>
    </source>
</evidence>
<dbReference type="KEGG" id="lmoi:VV02_01380"/>
<evidence type="ECO:0000313" key="8">
    <source>
        <dbReference type="Proteomes" id="UP000066480"/>
    </source>
</evidence>
<keyword evidence="8" id="KW-1185">Reference proteome</keyword>
<dbReference type="EC" id="2.1.1.-" evidence="6"/>
<dbReference type="OrthoDB" id="9806164at2"/>
<dbReference type="GO" id="GO:0032259">
    <property type="term" value="P:methylation"/>
    <property type="evidence" value="ECO:0007669"/>
    <property type="project" value="UniProtKB-KW"/>
</dbReference>
<protein>
    <recommendedName>
        <fullName evidence="6">S-adenosyl-L-methionine-dependent methyltransferase</fullName>
        <ecNumber evidence="6">2.1.1.-</ecNumber>
    </recommendedName>
</protein>
<organism evidence="7 8">
    <name type="scientific">Luteipulveratus mongoliensis</name>
    <dbReference type="NCBI Taxonomy" id="571913"/>
    <lineage>
        <taxon>Bacteria</taxon>
        <taxon>Bacillati</taxon>
        <taxon>Actinomycetota</taxon>
        <taxon>Actinomycetes</taxon>
        <taxon>Micrococcales</taxon>
        <taxon>Dermacoccaceae</taxon>
        <taxon>Luteipulveratus</taxon>
    </lineage>
</organism>
<evidence type="ECO:0000256" key="5">
    <source>
        <dbReference type="ARBA" id="ARBA00022691"/>
    </source>
</evidence>
<evidence type="ECO:0000256" key="3">
    <source>
        <dbReference type="ARBA" id="ARBA00022603"/>
    </source>
</evidence>